<feature type="signal peptide" evidence="2">
    <location>
        <begin position="1"/>
        <end position="20"/>
    </location>
</feature>
<sequence length="850" mass="94206">MRLRALLFAAGAALALPALADQYRSEQRLIDTPQQDSKPQDPQQLLKITTDPYAKAILLRDLAGRAAQNKDYDQAAKYLEQALAQNILSAPAAAQMRSDLTQLYLARGDLKKVLPQLEAQVKSGQAPANALVGVAAAYVEQKRYGEAIPLLLKAGADKPGADISWRRTLAVAYIGAGREREALPYLEQLLKEDPTRREDWLRLAAIHLKAGNSQRAAAVMEVASRLGFLQSSEERLRLVTLTAQIGAPFEAGSLLQQWQQRKLIETNLATQKLLANLWLAAREDSLALPALETVARAAPSAEVWQQLAQLHLDRSEYGDAASALEQALKLGGAQNKNAGKLYLALGLARYQQADVDGAKAAFAQAGGFAEQKKSAGQWLKYLELSQAREQAMAAAAQRQQRAGAAATLANRLDDSAPPSMSSVAAGAAPGGGALTPVGAEASGNADGSIPAWTGGLQKAQWPAAYRPGQRLVNPYENEKPLFTITRDNLAQYRAQLSAGHLALFARYADYRMPVYATHRSVAYPQAIYEASAANKGRARLLGSDALENARLGFPFPEPRSGVEIMWNHRTRYRGNTLQMQSTQAVVGNSEPQLLNQTERIFERYANIADPADLTRENILLYYLTWFGKSRNGVDFVALVHETTNSLRQGRNIWVIPEGMRRMFRVPPVGYDQPFPGAQGLMFIDMVDMYNGAFDRYVWRLTGKRELYIPYNAYALSDGRYRYAQLLTPRFLNPAGTRYERHRVWVIEAEERGGKHHAFGRRTFYVDEDSWNVVLVENEDHEGKLWRFQEGHLLPAYNALAANCAPVVTYDFKDGRYFANRLLAEDPPPQFDLPMKPGEFLPDAVRARYGH</sequence>
<keyword evidence="1" id="KW-0802">TPR repeat</keyword>
<dbReference type="Gene3D" id="1.25.40.10">
    <property type="entry name" value="Tetratricopeptide repeat domain"/>
    <property type="match status" value="2"/>
</dbReference>
<keyword evidence="2" id="KW-0732">Signal</keyword>
<dbReference type="SUPFAM" id="SSF48452">
    <property type="entry name" value="TPR-like"/>
    <property type="match status" value="2"/>
</dbReference>
<protein>
    <submittedName>
        <fullName evidence="3">Tetratricopeptide repeat-containing protein</fullName>
    </submittedName>
</protein>
<dbReference type="Pfam" id="PF07044">
    <property type="entry name" value="DUF1329"/>
    <property type="match status" value="1"/>
</dbReference>
<evidence type="ECO:0000313" key="4">
    <source>
        <dbReference type="Proteomes" id="UP000199233"/>
    </source>
</evidence>
<dbReference type="InterPro" id="IPR011990">
    <property type="entry name" value="TPR-like_helical_dom_sf"/>
</dbReference>
<keyword evidence="4" id="KW-1185">Reference proteome</keyword>
<feature type="repeat" description="TPR" evidence="1">
    <location>
        <begin position="301"/>
        <end position="334"/>
    </location>
</feature>
<dbReference type="InterPro" id="IPR019734">
    <property type="entry name" value="TPR_rpt"/>
</dbReference>
<dbReference type="InterPro" id="IPR010752">
    <property type="entry name" value="DUF1329"/>
</dbReference>
<dbReference type="RefSeq" id="WP_093286480.1">
    <property type="nucleotide sequence ID" value="NZ_FOFS01000009.1"/>
</dbReference>
<dbReference type="Proteomes" id="UP000199233">
    <property type="component" value="Unassembled WGS sequence"/>
</dbReference>
<evidence type="ECO:0000313" key="3">
    <source>
        <dbReference type="EMBL" id="SEQ67337.1"/>
    </source>
</evidence>
<dbReference type="SMART" id="SM00028">
    <property type="entry name" value="TPR"/>
    <property type="match status" value="5"/>
</dbReference>
<dbReference type="OrthoDB" id="7052112at2"/>
<dbReference type="Pfam" id="PF14559">
    <property type="entry name" value="TPR_19"/>
    <property type="match status" value="1"/>
</dbReference>
<gene>
    <name evidence="3" type="ORF">SAMN04488038_10988</name>
</gene>
<feature type="chain" id="PRO_5011680574" evidence="2">
    <location>
        <begin position="21"/>
        <end position="850"/>
    </location>
</feature>
<evidence type="ECO:0000256" key="2">
    <source>
        <dbReference type="SAM" id="SignalP"/>
    </source>
</evidence>
<dbReference type="AlphaFoldDB" id="A0A1H9HYK1"/>
<dbReference type="STRING" id="489703.SAMN04488038_10988"/>
<dbReference type="EMBL" id="FOFS01000009">
    <property type="protein sequence ID" value="SEQ67337.1"/>
    <property type="molecule type" value="Genomic_DNA"/>
</dbReference>
<organism evidence="3 4">
    <name type="scientific">Solimonas aquatica</name>
    <dbReference type="NCBI Taxonomy" id="489703"/>
    <lineage>
        <taxon>Bacteria</taxon>
        <taxon>Pseudomonadati</taxon>
        <taxon>Pseudomonadota</taxon>
        <taxon>Gammaproteobacteria</taxon>
        <taxon>Nevskiales</taxon>
        <taxon>Nevskiaceae</taxon>
        <taxon>Solimonas</taxon>
    </lineage>
</organism>
<accession>A0A1H9HYK1</accession>
<dbReference type="PROSITE" id="PS50005">
    <property type="entry name" value="TPR"/>
    <property type="match status" value="1"/>
</dbReference>
<dbReference type="Gene3D" id="2.50.20.10">
    <property type="entry name" value="Lipoprotein localisation LolA/LolB/LppX"/>
    <property type="match status" value="1"/>
</dbReference>
<proteinExistence type="predicted"/>
<reference evidence="3 4" key="1">
    <citation type="submission" date="2016-10" db="EMBL/GenBank/DDBJ databases">
        <authorList>
            <person name="de Groot N.N."/>
        </authorList>
    </citation>
    <scope>NUCLEOTIDE SEQUENCE [LARGE SCALE GENOMIC DNA]</scope>
    <source>
        <strain evidence="3 4">DSM 25927</strain>
    </source>
</reference>
<name>A0A1H9HYK1_9GAMM</name>
<evidence type="ECO:0000256" key="1">
    <source>
        <dbReference type="PROSITE-ProRule" id="PRU00339"/>
    </source>
</evidence>